<organism evidence="3 4">
    <name type="scientific">Gracilimonas halophila</name>
    <dbReference type="NCBI Taxonomy" id="1834464"/>
    <lineage>
        <taxon>Bacteria</taxon>
        <taxon>Pseudomonadati</taxon>
        <taxon>Balneolota</taxon>
        <taxon>Balneolia</taxon>
        <taxon>Balneolales</taxon>
        <taxon>Balneolaceae</taxon>
        <taxon>Gracilimonas</taxon>
    </lineage>
</organism>
<sequence>MKSLLFIISLLFASSVQAQDSNTKTILFFGDSITAGLGVDKSQAFPAIIQDRIDSLGLNYEVINGGLSGETSAGGLRRIDWILQRDIDIMVLELGGNDGLRGIDLNSTKENLQKIIDKVQTNNPDAKIILAGMQVPPNLGQDYTKQFETIYPELAEENNLPLIPMIMDKIGGDEELMQSDGLHPTPRGHKVIANTIWDTLRSILN</sequence>
<name>A0ABW5JNW9_9BACT</name>
<evidence type="ECO:0000256" key="1">
    <source>
        <dbReference type="SAM" id="SignalP"/>
    </source>
</evidence>
<dbReference type="RefSeq" id="WP_390302793.1">
    <property type="nucleotide sequence ID" value="NZ_JBHULI010000025.1"/>
</dbReference>
<dbReference type="Gene3D" id="3.40.50.1110">
    <property type="entry name" value="SGNH hydrolase"/>
    <property type="match status" value="1"/>
</dbReference>
<feature type="chain" id="PRO_5045222443" evidence="1">
    <location>
        <begin position="19"/>
        <end position="205"/>
    </location>
</feature>
<dbReference type="CDD" id="cd01822">
    <property type="entry name" value="Lysophospholipase_L1_like"/>
    <property type="match status" value="1"/>
</dbReference>
<proteinExistence type="predicted"/>
<dbReference type="Proteomes" id="UP001597460">
    <property type="component" value="Unassembled WGS sequence"/>
</dbReference>
<dbReference type="PANTHER" id="PTHR30383:SF24">
    <property type="entry name" value="THIOESTERASE 1_PROTEASE 1_LYSOPHOSPHOLIPASE L1"/>
    <property type="match status" value="1"/>
</dbReference>
<evidence type="ECO:0000313" key="3">
    <source>
        <dbReference type="EMBL" id="MFD2533102.1"/>
    </source>
</evidence>
<dbReference type="InterPro" id="IPR051532">
    <property type="entry name" value="Ester_Hydrolysis_Enzymes"/>
</dbReference>
<feature type="domain" description="SGNH hydrolase-type esterase" evidence="2">
    <location>
        <begin position="28"/>
        <end position="191"/>
    </location>
</feature>
<keyword evidence="4" id="KW-1185">Reference proteome</keyword>
<dbReference type="PANTHER" id="PTHR30383">
    <property type="entry name" value="THIOESTERASE 1/PROTEASE 1/LYSOPHOSPHOLIPASE L1"/>
    <property type="match status" value="1"/>
</dbReference>
<keyword evidence="1" id="KW-0732">Signal</keyword>
<dbReference type="InterPro" id="IPR036514">
    <property type="entry name" value="SGNH_hydro_sf"/>
</dbReference>
<gene>
    <name evidence="3" type="ORF">ACFSVN_11640</name>
</gene>
<feature type="signal peptide" evidence="1">
    <location>
        <begin position="1"/>
        <end position="18"/>
    </location>
</feature>
<dbReference type="Pfam" id="PF13472">
    <property type="entry name" value="Lipase_GDSL_2"/>
    <property type="match status" value="1"/>
</dbReference>
<comment type="caution">
    <text evidence="3">The sequence shown here is derived from an EMBL/GenBank/DDBJ whole genome shotgun (WGS) entry which is preliminary data.</text>
</comment>
<accession>A0ABW5JNW9</accession>
<dbReference type="InterPro" id="IPR013830">
    <property type="entry name" value="SGNH_hydro"/>
</dbReference>
<protein>
    <submittedName>
        <fullName evidence="3">Arylesterase</fullName>
    </submittedName>
</protein>
<reference evidence="4" key="1">
    <citation type="journal article" date="2019" name="Int. J. Syst. Evol. Microbiol.">
        <title>The Global Catalogue of Microorganisms (GCM) 10K type strain sequencing project: providing services to taxonomists for standard genome sequencing and annotation.</title>
        <authorList>
            <consortium name="The Broad Institute Genomics Platform"/>
            <consortium name="The Broad Institute Genome Sequencing Center for Infectious Disease"/>
            <person name="Wu L."/>
            <person name="Ma J."/>
        </authorList>
    </citation>
    <scope>NUCLEOTIDE SEQUENCE [LARGE SCALE GENOMIC DNA]</scope>
    <source>
        <strain evidence="4">KCTC 52042</strain>
    </source>
</reference>
<evidence type="ECO:0000313" key="4">
    <source>
        <dbReference type="Proteomes" id="UP001597460"/>
    </source>
</evidence>
<dbReference type="EMBL" id="JBHULI010000025">
    <property type="protein sequence ID" value="MFD2533102.1"/>
    <property type="molecule type" value="Genomic_DNA"/>
</dbReference>
<evidence type="ECO:0000259" key="2">
    <source>
        <dbReference type="Pfam" id="PF13472"/>
    </source>
</evidence>
<dbReference type="SUPFAM" id="SSF52266">
    <property type="entry name" value="SGNH hydrolase"/>
    <property type="match status" value="1"/>
</dbReference>